<name>A0ACA9MYV8_9GLOM</name>
<sequence length="170" mass="19314">MTDLILPQLYVYPLTGSQIVSVKKNAVVPYIPPEIIRIILDLLRDDIKTLAACALVNHTFNLHATPILHHTDADITTSIKEYDLITILRSPNTKNFRTLDIGSSQITPLILTVIKNNCPSLQYLVDGWKINANYGRRWYYSRESQKGAIKPDIIHGRKLDIIEYGPEFIS</sequence>
<keyword evidence="2" id="KW-1185">Reference proteome</keyword>
<reference evidence="1" key="1">
    <citation type="submission" date="2021-06" db="EMBL/GenBank/DDBJ databases">
        <authorList>
            <person name="Kallberg Y."/>
            <person name="Tangrot J."/>
            <person name="Rosling A."/>
        </authorList>
    </citation>
    <scope>NUCLEOTIDE SEQUENCE</scope>
    <source>
        <strain evidence="1">MA461A</strain>
    </source>
</reference>
<evidence type="ECO:0000313" key="1">
    <source>
        <dbReference type="EMBL" id="CAG8622314.1"/>
    </source>
</evidence>
<comment type="caution">
    <text evidence="1">The sequence shown here is derived from an EMBL/GenBank/DDBJ whole genome shotgun (WGS) entry which is preliminary data.</text>
</comment>
<gene>
    <name evidence="1" type="ORF">RPERSI_LOCUS6763</name>
</gene>
<accession>A0ACA9MYV8</accession>
<feature type="non-terminal residue" evidence="1">
    <location>
        <position position="170"/>
    </location>
</feature>
<dbReference type="Proteomes" id="UP000789920">
    <property type="component" value="Unassembled WGS sequence"/>
</dbReference>
<evidence type="ECO:0000313" key="2">
    <source>
        <dbReference type="Proteomes" id="UP000789920"/>
    </source>
</evidence>
<dbReference type="EMBL" id="CAJVQC010010947">
    <property type="protein sequence ID" value="CAG8622314.1"/>
    <property type="molecule type" value="Genomic_DNA"/>
</dbReference>
<proteinExistence type="predicted"/>
<protein>
    <submittedName>
        <fullName evidence="1">9520_t:CDS:1</fullName>
    </submittedName>
</protein>
<organism evidence="1 2">
    <name type="scientific">Racocetra persica</name>
    <dbReference type="NCBI Taxonomy" id="160502"/>
    <lineage>
        <taxon>Eukaryota</taxon>
        <taxon>Fungi</taxon>
        <taxon>Fungi incertae sedis</taxon>
        <taxon>Mucoromycota</taxon>
        <taxon>Glomeromycotina</taxon>
        <taxon>Glomeromycetes</taxon>
        <taxon>Diversisporales</taxon>
        <taxon>Gigasporaceae</taxon>
        <taxon>Racocetra</taxon>
    </lineage>
</organism>